<gene>
    <name evidence="1" type="ORF">K3G42_031374</name>
</gene>
<sequence>MHFTGGELRVRIIKFRSLTSTCYRRVVFTVKDLLHWFLLWPVDGNLELEAFCVRERWSALALALFHVLLSCFKSEERLNTAECLNIHSVSFIEGLLKIHALKLVRECILLVSGKSRISSLEHIN</sequence>
<name>A0ACB8FK97_9SAUR</name>
<protein>
    <submittedName>
        <fullName evidence="1">Uncharacterized protein</fullName>
    </submittedName>
</protein>
<keyword evidence="2" id="KW-1185">Reference proteome</keyword>
<comment type="caution">
    <text evidence="1">The sequence shown here is derived from an EMBL/GenBank/DDBJ whole genome shotgun (WGS) entry which is preliminary data.</text>
</comment>
<dbReference type="Proteomes" id="UP000827872">
    <property type="component" value="Linkage Group LG04"/>
</dbReference>
<dbReference type="EMBL" id="CM037617">
    <property type="protein sequence ID" value="KAH8005863.1"/>
    <property type="molecule type" value="Genomic_DNA"/>
</dbReference>
<organism evidence="1 2">
    <name type="scientific">Sphaerodactylus townsendi</name>
    <dbReference type="NCBI Taxonomy" id="933632"/>
    <lineage>
        <taxon>Eukaryota</taxon>
        <taxon>Metazoa</taxon>
        <taxon>Chordata</taxon>
        <taxon>Craniata</taxon>
        <taxon>Vertebrata</taxon>
        <taxon>Euteleostomi</taxon>
        <taxon>Lepidosauria</taxon>
        <taxon>Squamata</taxon>
        <taxon>Bifurcata</taxon>
        <taxon>Gekkota</taxon>
        <taxon>Sphaerodactylidae</taxon>
        <taxon>Sphaerodactylus</taxon>
    </lineage>
</organism>
<accession>A0ACB8FK97</accession>
<proteinExistence type="predicted"/>
<evidence type="ECO:0000313" key="1">
    <source>
        <dbReference type="EMBL" id="KAH8005863.1"/>
    </source>
</evidence>
<evidence type="ECO:0000313" key="2">
    <source>
        <dbReference type="Proteomes" id="UP000827872"/>
    </source>
</evidence>
<reference evidence="1" key="1">
    <citation type="submission" date="2021-08" db="EMBL/GenBank/DDBJ databases">
        <title>The first chromosome-level gecko genome reveals the dynamic sex chromosomes of Neotropical dwarf geckos (Sphaerodactylidae: Sphaerodactylus).</title>
        <authorList>
            <person name="Pinto B.J."/>
            <person name="Keating S.E."/>
            <person name="Gamble T."/>
        </authorList>
    </citation>
    <scope>NUCLEOTIDE SEQUENCE</scope>
    <source>
        <strain evidence="1">TG3544</strain>
    </source>
</reference>